<sequence>MTRSGLDRQLSSLVLCLAVSMPALAETASSGEASASASAQAESAKDPRCAVWARELGFAQSVADHDAQAFAEFVHADAVFGVSGQPTRGRQAIAAQWAGLIAGTRLELRWYPDVVSIGGDGRTAYSSGPALYRSVKDGSYRKGRFGSVWQLDRDGQWRVIFDDGIEPVATDAAGVLAFEAGRRPVCPPAA</sequence>
<name>A0A1T5LNT6_9GAMM</name>
<dbReference type="Gene3D" id="3.10.450.50">
    <property type="match status" value="1"/>
</dbReference>
<dbReference type="InterPro" id="IPR027843">
    <property type="entry name" value="DUF4440"/>
</dbReference>
<evidence type="ECO:0000313" key="3">
    <source>
        <dbReference type="EMBL" id="SKC77535.1"/>
    </source>
</evidence>
<dbReference type="STRING" id="428993.SAMN06296058_2816"/>
<proteinExistence type="predicted"/>
<dbReference type="InterPro" id="IPR032710">
    <property type="entry name" value="NTF2-like_dom_sf"/>
</dbReference>
<keyword evidence="4" id="KW-1185">Reference proteome</keyword>
<feature type="chain" id="PRO_5012820926" evidence="1">
    <location>
        <begin position="26"/>
        <end position="190"/>
    </location>
</feature>
<dbReference type="AlphaFoldDB" id="A0A1T5LNT6"/>
<dbReference type="SUPFAM" id="SSF54427">
    <property type="entry name" value="NTF2-like"/>
    <property type="match status" value="1"/>
</dbReference>
<keyword evidence="1" id="KW-0732">Signal</keyword>
<dbReference type="EMBL" id="FUZV01000002">
    <property type="protein sequence ID" value="SKC77535.1"/>
    <property type="molecule type" value="Genomic_DNA"/>
</dbReference>
<dbReference type="Pfam" id="PF14534">
    <property type="entry name" value="DUF4440"/>
    <property type="match status" value="1"/>
</dbReference>
<feature type="domain" description="DUF4440" evidence="2">
    <location>
        <begin position="53"/>
        <end position="159"/>
    </location>
</feature>
<dbReference type="Proteomes" id="UP000190341">
    <property type="component" value="Unassembled WGS sequence"/>
</dbReference>
<evidence type="ECO:0000313" key="4">
    <source>
        <dbReference type="Proteomes" id="UP000190341"/>
    </source>
</evidence>
<accession>A0A1T5LNT6</accession>
<evidence type="ECO:0000259" key="2">
    <source>
        <dbReference type="Pfam" id="PF14534"/>
    </source>
</evidence>
<organism evidence="3 4">
    <name type="scientific">Pseudoxanthomonas indica</name>
    <dbReference type="NCBI Taxonomy" id="428993"/>
    <lineage>
        <taxon>Bacteria</taxon>
        <taxon>Pseudomonadati</taxon>
        <taxon>Pseudomonadota</taxon>
        <taxon>Gammaproteobacteria</taxon>
        <taxon>Lysobacterales</taxon>
        <taxon>Lysobacteraceae</taxon>
        <taxon>Pseudoxanthomonas</taxon>
    </lineage>
</organism>
<feature type="signal peptide" evidence="1">
    <location>
        <begin position="1"/>
        <end position="25"/>
    </location>
</feature>
<dbReference type="GO" id="GO:0016853">
    <property type="term" value="F:isomerase activity"/>
    <property type="evidence" value="ECO:0007669"/>
    <property type="project" value="UniProtKB-KW"/>
</dbReference>
<gene>
    <name evidence="3" type="ORF">SAMN06296058_2816</name>
</gene>
<keyword evidence="3" id="KW-0413">Isomerase</keyword>
<reference evidence="3 4" key="1">
    <citation type="submission" date="2017-02" db="EMBL/GenBank/DDBJ databases">
        <authorList>
            <person name="Peterson S.W."/>
        </authorList>
    </citation>
    <scope>NUCLEOTIDE SEQUENCE [LARGE SCALE GENOMIC DNA]</scope>
    <source>
        <strain evidence="3 4">P15</strain>
    </source>
</reference>
<protein>
    <submittedName>
        <fullName evidence="3">Ketosteroid isomerase homolog</fullName>
    </submittedName>
</protein>
<evidence type="ECO:0000256" key="1">
    <source>
        <dbReference type="SAM" id="SignalP"/>
    </source>
</evidence>